<gene>
    <name evidence="4" type="ORF">C8E89_111136</name>
</gene>
<sequence length="285" mass="29511">MPHIDVLAEGLGFTEGPVWLDDHRIALTSISHGCIYIVDPSGGATERIDTGGGPNGLASGASGTLYVAQNGGVFGASGPAEPGVQVIADRRVEYLVTGLGAPNDLMFGPDGRLWLTDTRSEIDPMAPGDGLPGQVWAVDVSTGHTELIVASGPVFINGLGFTRDGRTLLVTATLAAELLAYRLAPVDAASWRQPRLVHTFDNGWPDGIAVSARGETWVALTAGDRVDVINGAGDRTASIALPAGSLPTNICIGGGPVDELFVTAAHAESLLRIRLDEHGDPLLSP</sequence>
<evidence type="ECO:0000313" key="4">
    <source>
        <dbReference type="EMBL" id="PXX07352.1"/>
    </source>
</evidence>
<reference evidence="4 5" key="2">
    <citation type="submission" date="2018-06" db="EMBL/GenBank/DDBJ databases">
        <title>Sequencing of bacterial isolates from soil warming experiment in Harvard Forest, Massachusetts, USA.</title>
        <authorList>
            <person name="Deangelis K.PhD."/>
        </authorList>
    </citation>
    <scope>NUCLEOTIDE SEQUENCE [LARGE SCALE GENOMIC DNA]</scope>
    <source>
        <strain evidence="4 5">GAS496</strain>
    </source>
</reference>
<dbReference type="AlphaFoldDB" id="A0A318HEQ6"/>
<dbReference type="InterPro" id="IPR051262">
    <property type="entry name" value="SMP-30/CGR1_Lactonase"/>
</dbReference>
<accession>A0A318HEQ6</accession>
<dbReference type="Gene3D" id="2.120.10.30">
    <property type="entry name" value="TolB, C-terminal domain"/>
    <property type="match status" value="1"/>
</dbReference>
<proteinExistence type="inferred from homology"/>
<dbReference type="OrthoDB" id="9812926at2"/>
<dbReference type="SUPFAM" id="SSF63829">
    <property type="entry name" value="Calcium-dependent phosphotriesterase"/>
    <property type="match status" value="1"/>
</dbReference>
<keyword evidence="2" id="KW-0378">Hydrolase</keyword>
<comment type="caution">
    <text evidence="4">The sequence shown here is derived from an EMBL/GenBank/DDBJ whole genome shotgun (WGS) entry which is preliminary data.</text>
</comment>
<dbReference type="GO" id="GO:0016787">
    <property type="term" value="F:hydrolase activity"/>
    <property type="evidence" value="ECO:0007669"/>
    <property type="project" value="UniProtKB-KW"/>
</dbReference>
<organism evidence="4 5">
    <name type="scientific">Mycolicibacterium moriokaense</name>
    <dbReference type="NCBI Taxonomy" id="39691"/>
    <lineage>
        <taxon>Bacteria</taxon>
        <taxon>Bacillati</taxon>
        <taxon>Actinomycetota</taxon>
        <taxon>Actinomycetes</taxon>
        <taxon>Mycobacteriales</taxon>
        <taxon>Mycobacteriaceae</taxon>
        <taxon>Mycolicibacterium</taxon>
    </lineage>
</organism>
<keyword evidence="5" id="KW-1185">Reference proteome</keyword>
<evidence type="ECO:0000256" key="1">
    <source>
        <dbReference type="ARBA" id="ARBA00008853"/>
    </source>
</evidence>
<dbReference type="PANTHER" id="PTHR47572:SF4">
    <property type="entry name" value="LACTONASE DRP35"/>
    <property type="match status" value="1"/>
</dbReference>
<evidence type="ECO:0000259" key="3">
    <source>
        <dbReference type="Pfam" id="PF08450"/>
    </source>
</evidence>
<feature type="domain" description="SMP-30/Gluconolactonase/LRE-like region" evidence="3">
    <location>
        <begin position="13"/>
        <end position="266"/>
    </location>
</feature>
<reference evidence="5" key="1">
    <citation type="submission" date="2018-05" db="EMBL/GenBank/DDBJ databases">
        <authorList>
            <person name="Deangelis K."/>
            <person name="Huntemann M."/>
            <person name="Clum A."/>
            <person name="Pillay M."/>
            <person name="Palaniappan K."/>
            <person name="Varghese N."/>
            <person name="Mikhailova N."/>
            <person name="Stamatis D."/>
            <person name="Reddy T."/>
            <person name="Daum C."/>
            <person name="Shapiro N."/>
            <person name="Ivanova N."/>
            <person name="Kyrpides N."/>
            <person name="Woyke T."/>
        </authorList>
    </citation>
    <scope>NUCLEOTIDE SEQUENCE [LARGE SCALE GENOMIC DNA]</scope>
    <source>
        <strain evidence="5">GAS496</strain>
    </source>
</reference>
<dbReference type="PANTHER" id="PTHR47572">
    <property type="entry name" value="LIPOPROTEIN-RELATED"/>
    <property type="match status" value="1"/>
</dbReference>
<dbReference type="InterPro" id="IPR013658">
    <property type="entry name" value="SGL"/>
</dbReference>
<dbReference type="EMBL" id="QJJU01000011">
    <property type="protein sequence ID" value="PXX07352.1"/>
    <property type="molecule type" value="Genomic_DNA"/>
</dbReference>
<dbReference type="Proteomes" id="UP000247781">
    <property type="component" value="Unassembled WGS sequence"/>
</dbReference>
<dbReference type="Pfam" id="PF08450">
    <property type="entry name" value="SGL"/>
    <property type="match status" value="1"/>
</dbReference>
<evidence type="ECO:0000313" key="5">
    <source>
        <dbReference type="Proteomes" id="UP000247781"/>
    </source>
</evidence>
<evidence type="ECO:0000256" key="2">
    <source>
        <dbReference type="ARBA" id="ARBA00022801"/>
    </source>
</evidence>
<protein>
    <submittedName>
        <fullName evidence="4">Gluconolactonase</fullName>
    </submittedName>
</protein>
<dbReference type="InterPro" id="IPR011042">
    <property type="entry name" value="6-blade_b-propeller_TolB-like"/>
</dbReference>
<comment type="similarity">
    <text evidence="1">Belongs to the SMP-30/CGR1 family.</text>
</comment>
<dbReference type="RefSeq" id="WP_110317419.1">
    <property type="nucleotide sequence ID" value="NZ_QJJU01000011.1"/>
</dbReference>
<name>A0A318HEQ6_9MYCO</name>